<accession>A0A1E3SEB1</accession>
<dbReference type="Gene3D" id="3.40.50.300">
    <property type="entry name" value="P-loop containing nucleotide triphosphate hydrolases"/>
    <property type="match status" value="1"/>
</dbReference>
<dbReference type="EMBL" id="MIHC01000070">
    <property type="protein sequence ID" value="ODQ99982.1"/>
    <property type="molecule type" value="Genomic_DNA"/>
</dbReference>
<name>A0A1E3SEB1_9MYCO</name>
<dbReference type="Pfam" id="PF13469">
    <property type="entry name" value="Sulfotransfer_3"/>
    <property type="match status" value="1"/>
</dbReference>
<gene>
    <name evidence="1" type="ORF">BHQ21_24740</name>
</gene>
<comment type="caution">
    <text evidence="1">The sequence shown here is derived from an EMBL/GenBank/DDBJ whole genome shotgun (WGS) entry which is preliminary data.</text>
</comment>
<dbReference type="AlphaFoldDB" id="A0A1E3SEB1"/>
<dbReference type="RefSeq" id="WP_069402918.1">
    <property type="nucleotide sequence ID" value="NZ_JACKTB010000077.1"/>
</dbReference>
<dbReference type="Proteomes" id="UP000094224">
    <property type="component" value="Unassembled WGS sequence"/>
</dbReference>
<evidence type="ECO:0000313" key="1">
    <source>
        <dbReference type="EMBL" id="ODQ99982.1"/>
    </source>
</evidence>
<dbReference type="STRING" id="243061.AWC25_07285"/>
<dbReference type="InterPro" id="IPR052736">
    <property type="entry name" value="Stf3_sulfotransferase"/>
</dbReference>
<reference evidence="2" key="1">
    <citation type="submission" date="2016-09" db="EMBL/GenBank/DDBJ databases">
        <authorList>
            <person name="Greninger A.L."/>
            <person name="Jerome K.R."/>
            <person name="Mcnair B."/>
            <person name="Wallis C."/>
            <person name="Fang F."/>
        </authorList>
    </citation>
    <scope>NUCLEOTIDE SEQUENCE [LARGE SCALE GENOMIC DNA]</scope>
    <source>
        <strain evidence="2">BC1_M4</strain>
    </source>
</reference>
<dbReference type="PANTHER" id="PTHR36451">
    <property type="entry name" value="PAPS-DEPENDENT SULFOTRANSFERASE STF3"/>
    <property type="match status" value="1"/>
</dbReference>
<proteinExistence type="predicted"/>
<dbReference type="GO" id="GO:0016740">
    <property type="term" value="F:transferase activity"/>
    <property type="evidence" value="ECO:0007669"/>
    <property type="project" value="UniProtKB-KW"/>
</dbReference>
<protein>
    <submittedName>
        <fullName evidence="1">Sulfotransferase</fullName>
    </submittedName>
</protein>
<organism evidence="1 2">
    <name type="scientific">Mycobacterium sherrisii</name>
    <dbReference type="NCBI Taxonomy" id="243061"/>
    <lineage>
        <taxon>Bacteria</taxon>
        <taxon>Bacillati</taxon>
        <taxon>Actinomycetota</taxon>
        <taxon>Actinomycetes</taxon>
        <taxon>Mycobacteriales</taxon>
        <taxon>Mycobacteriaceae</taxon>
        <taxon>Mycobacterium</taxon>
        <taxon>Mycobacterium simiae complex</taxon>
    </lineage>
</organism>
<dbReference type="SUPFAM" id="SSF52540">
    <property type="entry name" value="P-loop containing nucleoside triphosphate hydrolases"/>
    <property type="match status" value="1"/>
</dbReference>
<keyword evidence="1" id="KW-0808">Transferase</keyword>
<dbReference type="PANTHER" id="PTHR36451:SF1">
    <property type="entry name" value="OMEGA-HYDROXY-BETA-DIHYDROMENAQUINONE-9 SULFOTRANSFERASE STF3"/>
    <property type="match status" value="1"/>
</dbReference>
<keyword evidence="2" id="KW-1185">Reference proteome</keyword>
<sequence>MGDRNDLDNLATADDVLERASQRTGFGEIDSESWRPGLQLILDDVNNSPAFTPFGRERILNDSIEALGRRLRVHDYIQSHPQVLDAPIQRPLFVLGMPRTGTTVISYLLDQDPARRSLLHWQCVDPIPPAPTETLRTDPRCLTLLAEQRKILDMVMQAKMALPHWEDADGPTEDMFIHNQDFKGLSWDSFLSSARYSQWLFDEADMTSTYEYQKRYLQVLQSTAPGTWSLKMPSHSVHIEALLQVFPDARLVWAHRDPYKATGSLGNLWKLPKGMTHHPEAIDLHEMGRNAMWQMRYHVERPLRARERIHDDRFFHMYYHEMMRDPMDVMRRLYDWAGDELTAETEGRMRTWLAEHPQDRFALNAYRLDEFGLSVEQLEPVFAEYLDAFDIELEAAP</sequence>
<dbReference type="InterPro" id="IPR027417">
    <property type="entry name" value="P-loop_NTPase"/>
</dbReference>
<dbReference type="OrthoDB" id="9777890at2"/>
<evidence type="ECO:0000313" key="2">
    <source>
        <dbReference type="Proteomes" id="UP000094224"/>
    </source>
</evidence>